<organism evidence="2 3">
    <name type="scientific">Bradyrhizobium jicamae</name>
    <dbReference type="NCBI Taxonomy" id="280332"/>
    <lineage>
        <taxon>Bacteria</taxon>
        <taxon>Pseudomonadati</taxon>
        <taxon>Pseudomonadota</taxon>
        <taxon>Alphaproteobacteria</taxon>
        <taxon>Hyphomicrobiales</taxon>
        <taxon>Nitrobacteraceae</taxon>
        <taxon>Bradyrhizobium</taxon>
    </lineage>
</organism>
<dbReference type="InterPro" id="IPR002477">
    <property type="entry name" value="Peptidoglycan-bd-like"/>
</dbReference>
<evidence type="ECO:0000259" key="1">
    <source>
        <dbReference type="Pfam" id="PF01471"/>
    </source>
</evidence>
<dbReference type="SUPFAM" id="SSF47090">
    <property type="entry name" value="PGBD-like"/>
    <property type="match status" value="1"/>
</dbReference>
<accession>A0ABS5FP78</accession>
<dbReference type="InterPro" id="IPR036365">
    <property type="entry name" value="PGBD-like_sf"/>
</dbReference>
<dbReference type="RefSeq" id="WP_212493826.1">
    <property type="nucleotide sequence ID" value="NZ_JAFCJH010000028.1"/>
</dbReference>
<keyword evidence="3" id="KW-1185">Reference proteome</keyword>
<feature type="domain" description="Peptidoglycan binding-like" evidence="1">
    <location>
        <begin position="3"/>
        <end position="54"/>
    </location>
</feature>
<reference evidence="3" key="1">
    <citation type="journal article" date="2021" name="ISME J.">
        <title>Evolutionary origin and ecological implication of a unique nif island in free-living Bradyrhizobium lineages.</title>
        <authorList>
            <person name="Tao J."/>
        </authorList>
    </citation>
    <scope>NUCLEOTIDE SEQUENCE [LARGE SCALE GENOMIC DNA]</scope>
    <source>
        <strain evidence="3">SZCCT0434</strain>
    </source>
</reference>
<dbReference type="Pfam" id="PF01471">
    <property type="entry name" value="PG_binding_1"/>
    <property type="match status" value="1"/>
</dbReference>
<name>A0ABS5FP78_9BRAD</name>
<sequence>MSETDRRQTQQLLKEMKFYQGPIDGKFGPATRAAIRRYQNSISVKSTGYLTAEEATRLAGTH</sequence>
<dbReference type="EMBL" id="JAFCJH010000028">
    <property type="protein sequence ID" value="MBR0798615.1"/>
    <property type="molecule type" value="Genomic_DNA"/>
</dbReference>
<evidence type="ECO:0000313" key="2">
    <source>
        <dbReference type="EMBL" id="MBR0798615.1"/>
    </source>
</evidence>
<protein>
    <submittedName>
        <fullName evidence="2">Peptidoglycan-binding protein</fullName>
    </submittedName>
</protein>
<evidence type="ECO:0000313" key="3">
    <source>
        <dbReference type="Proteomes" id="UP001315278"/>
    </source>
</evidence>
<gene>
    <name evidence="2" type="ORF">JQ615_24825</name>
</gene>
<dbReference type="Gene3D" id="1.10.101.10">
    <property type="entry name" value="PGBD-like superfamily/PGBD"/>
    <property type="match status" value="1"/>
</dbReference>
<dbReference type="Proteomes" id="UP001315278">
    <property type="component" value="Unassembled WGS sequence"/>
</dbReference>
<comment type="caution">
    <text evidence="2">The sequence shown here is derived from an EMBL/GenBank/DDBJ whole genome shotgun (WGS) entry which is preliminary data.</text>
</comment>
<dbReference type="InterPro" id="IPR036366">
    <property type="entry name" value="PGBDSf"/>
</dbReference>
<proteinExistence type="predicted"/>